<protein>
    <recommendedName>
        <fullName evidence="1">Copper-binding protein MbnP-like domain-containing protein</fullName>
    </recommendedName>
</protein>
<evidence type="ECO:0000259" key="1">
    <source>
        <dbReference type="Pfam" id="PF20243"/>
    </source>
</evidence>
<reference evidence="2" key="1">
    <citation type="submission" date="2020-06" db="EMBL/GenBank/DDBJ databases">
        <authorList>
            <person name="Dong N."/>
        </authorList>
    </citation>
    <scope>NUCLEOTIDE SEQUENCE</scope>
    <source>
        <strain evidence="2">R655-4</strain>
    </source>
</reference>
<proteinExistence type="predicted"/>
<gene>
    <name evidence="2" type="ORF">HX001_17205</name>
</gene>
<sequence length="320" mass="36031">MGFQTIETSNCLILTTVLVLKNNECFSTAFLFKKIKQFITMKTIKYFINFSFIALFTLLTSCNNDDDFSEINTSEPGKIQLKFENGFDNLGGIVLDQTTQTSSNGQKHKFTTLKYIISNITLIDEKGNEFDYHKNDPDKGAFVVDQDSAVANVVYLDLENIPQNKYTKVRFGIGVSQKAYLLGHNGQATFWEKAKRSGLTWSWAAGYVFIKLEGFYGTNTTDNFFLTHTGNMGDISKNEVPDLYREVTLDLPTSARVTSKIKPSIHIMANLNTYLSGVNKLTLDKSTNNVMGSSGFAQLVTDNMQKMFRVDHVHNNETIN</sequence>
<evidence type="ECO:0000313" key="2">
    <source>
        <dbReference type="EMBL" id="MDM1074226.1"/>
    </source>
</evidence>
<name>A0AAJ1V971_9FLAO</name>
<comment type="caution">
    <text evidence="2">The sequence shown here is derived from an EMBL/GenBank/DDBJ whole genome shotgun (WGS) entry which is preliminary data.</text>
</comment>
<reference evidence="2" key="2">
    <citation type="journal article" date="2022" name="Sci. Total Environ.">
        <title>Prevalence, transmission, and molecular epidemiology of tet(X)-positive bacteria among humans, animals, and environmental niches in China: An epidemiological, and genomic-based study.</title>
        <authorList>
            <person name="Dong N."/>
            <person name="Zeng Y."/>
            <person name="Cai C."/>
            <person name="Sun C."/>
            <person name="Lu J."/>
            <person name="Liu C."/>
            <person name="Zhou H."/>
            <person name="Sun Q."/>
            <person name="Shu L."/>
            <person name="Wang H."/>
            <person name="Wang Y."/>
            <person name="Wang S."/>
            <person name="Wu C."/>
            <person name="Chan E.W."/>
            <person name="Chen G."/>
            <person name="Shen Z."/>
            <person name="Chen S."/>
            <person name="Zhang R."/>
        </authorList>
    </citation>
    <scope>NUCLEOTIDE SEQUENCE</scope>
    <source>
        <strain evidence="2">R655-4</strain>
    </source>
</reference>
<dbReference type="Pfam" id="PF20243">
    <property type="entry name" value="MbnP"/>
    <property type="match status" value="1"/>
</dbReference>
<organism evidence="2 3">
    <name type="scientific">Empedobacter brevis</name>
    <dbReference type="NCBI Taxonomy" id="247"/>
    <lineage>
        <taxon>Bacteria</taxon>
        <taxon>Pseudomonadati</taxon>
        <taxon>Bacteroidota</taxon>
        <taxon>Flavobacteriia</taxon>
        <taxon>Flavobacteriales</taxon>
        <taxon>Weeksellaceae</taxon>
        <taxon>Empedobacter</taxon>
    </lineage>
</organism>
<dbReference type="EMBL" id="JACAGJ010000013">
    <property type="protein sequence ID" value="MDM1074226.1"/>
    <property type="molecule type" value="Genomic_DNA"/>
</dbReference>
<dbReference type="InterPro" id="IPR046863">
    <property type="entry name" value="MbnP-like_dom"/>
</dbReference>
<dbReference type="Proteomes" id="UP001170959">
    <property type="component" value="Unassembled WGS sequence"/>
</dbReference>
<feature type="domain" description="Copper-binding protein MbnP-like" evidence="1">
    <location>
        <begin position="77"/>
        <end position="286"/>
    </location>
</feature>
<dbReference type="AlphaFoldDB" id="A0AAJ1V971"/>
<evidence type="ECO:0000313" key="3">
    <source>
        <dbReference type="Proteomes" id="UP001170959"/>
    </source>
</evidence>
<accession>A0AAJ1V971</accession>